<dbReference type="SUPFAM" id="SSF81606">
    <property type="entry name" value="PP2C-like"/>
    <property type="match status" value="1"/>
</dbReference>
<evidence type="ECO:0000313" key="4">
    <source>
        <dbReference type="Proteomes" id="UP000243686"/>
    </source>
</evidence>
<organism evidence="3 4">
    <name type="scientific">Opisthorchis viverrini</name>
    <name type="common">Southeast Asian liver fluke</name>
    <dbReference type="NCBI Taxonomy" id="6198"/>
    <lineage>
        <taxon>Eukaryota</taxon>
        <taxon>Metazoa</taxon>
        <taxon>Spiralia</taxon>
        <taxon>Lophotrochozoa</taxon>
        <taxon>Platyhelminthes</taxon>
        <taxon>Trematoda</taxon>
        <taxon>Digenea</taxon>
        <taxon>Opisthorchiida</taxon>
        <taxon>Opisthorchiata</taxon>
        <taxon>Opisthorchiidae</taxon>
        <taxon>Opisthorchis</taxon>
    </lineage>
</organism>
<dbReference type="GO" id="GO:0004722">
    <property type="term" value="F:protein serine/threonine phosphatase activity"/>
    <property type="evidence" value="ECO:0007669"/>
    <property type="project" value="InterPro"/>
</dbReference>
<dbReference type="InterPro" id="IPR036457">
    <property type="entry name" value="PPM-type-like_dom_sf"/>
</dbReference>
<protein>
    <submittedName>
        <fullName evidence="3">Protein phosphatase 2C</fullName>
    </submittedName>
</protein>
<evidence type="ECO:0000259" key="2">
    <source>
        <dbReference type="PROSITE" id="PS51746"/>
    </source>
</evidence>
<dbReference type="AlphaFoldDB" id="A0A1S8X3H8"/>
<gene>
    <name evidence="3" type="ORF">X801_02853</name>
</gene>
<accession>A0A1S8X3H8</accession>
<dbReference type="InterPro" id="IPR015655">
    <property type="entry name" value="PP2C"/>
</dbReference>
<feature type="compositionally biased region" description="Polar residues" evidence="1">
    <location>
        <begin position="194"/>
        <end position="216"/>
    </location>
</feature>
<evidence type="ECO:0000256" key="1">
    <source>
        <dbReference type="SAM" id="MobiDB-lite"/>
    </source>
</evidence>
<dbReference type="SMART" id="SM00332">
    <property type="entry name" value="PP2Cc"/>
    <property type="match status" value="1"/>
</dbReference>
<reference evidence="3 4" key="1">
    <citation type="submission" date="2015-03" db="EMBL/GenBank/DDBJ databases">
        <title>Draft genome of the nematode, Opisthorchis viverrini.</title>
        <authorList>
            <person name="Mitreva M."/>
        </authorList>
    </citation>
    <scope>NUCLEOTIDE SEQUENCE [LARGE SCALE GENOMIC DNA]</scope>
    <source>
        <strain evidence="3">Khon Kaen</strain>
    </source>
</reference>
<dbReference type="PROSITE" id="PS51746">
    <property type="entry name" value="PPM_2"/>
    <property type="match status" value="1"/>
</dbReference>
<feature type="compositionally biased region" description="Low complexity" evidence="1">
    <location>
        <begin position="10"/>
        <end position="24"/>
    </location>
</feature>
<keyword evidence="4" id="KW-1185">Reference proteome</keyword>
<feature type="region of interest" description="Disordered" evidence="1">
    <location>
        <begin position="194"/>
        <end position="224"/>
    </location>
</feature>
<dbReference type="Gene3D" id="3.60.40.10">
    <property type="entry name" value="PPM-type phosphatase domain"/>
    <property type="match status" value="1"/>
</dbReference>
<name>A0A1S8X3H8_OPIVI</name>
<feature type="region of interest" description="Disordered" evidence="1">
    <location>
        <begin position="1"/>
        <end position="24"/>
    </location>
</feature>
<dbReference type="CDD" id="cd00143">
    <property type="entry name" value="PP2Cc"/>
    <property type="match status" value="1"/>
</dbReference>
<evidence type="ECO:0000313" key="3">
    <source>
        <dbReference type="EMBL" id="OON21252.1"/>
    </source>
</evidence>
<proteinExistence type="predicted"/>
<dbReference type="Proteomes" id="UP000243686">
    <property type="component" value="Unassembled WGS sequence"/>
</dbReference>
<dbReference type="InterPro" id="IPR001932">
    <property type="entry name" value="PPM-type_phosphatase-like_dom"/>
</dbReference>
<feature type="domain" description="PPM-type phosphatase" evidence="2">
    <location>
        <begin position="2"/>
        <end position="418"/>
    </location>
</feature>
<dbReference type="EMBL" id="KV892212">
    <property type="protein sequence ID" value="OON21252.1"/>
    <property type="molecule type" value="Genomic_DNA"/>
</dbReference>
<dbReference type="Pfam" id="PF00481">
    <property type="entry name" value="PP2C"/>
    <property type="match status" value="2"/>
</dbReference>
<sequence>MTVGSHGNLPPSKNKPASSPPVSAIAVFDGHNGPEAAEHCSHLAPYLLSLGLSKQSSDQSPSITDLLANLFYELNESVNEGHRNNVSAPITLPHLLIFIYYALLHICVTEFGSSQDLLWSSGTTATVCAIHGDCISTAWVGDSQAWLINMPKELQGKAHSTTGQTCQTTEFHKSEPPRCVTLAGSTVIRPRSEQLNGHVSDSVVKTSTSNQEQSPSPMGVPPTSPRGLALALTDTIHRPEFANEFVSVVRTGGTVSTVVGRGDGYTPVTTTFPSETVRAFQKSMFNDIVLPSADAQTLQVPALRDPNLSDCRVGGLSCVSRALGDDHMLNGVSGLPSVTTWKYNKQAGQRPLCLVVASDGLWDTENCSPVEVAHIAQRWFTEHTGISGQVEKGLSRELTQLAISNGASDNITCLVLWLNRWIPDDWTSHTQPILGRNVRWPRGTRITSLVDFNSLEQLTVRGPMCPSPLSLQQRSSMYAETASSKGIRYSSPPRRKS</sequence>
<dbReference type="PANTHER" id="PTHR47992">
    <property type="entry name" value="PROTEIN PHOSPHATASE"/>
    <property type="match status" value="1"/>
</dbReference>